<keyword evidence="7 14" id="KW-1133">Transmembrane helix</keyword>
<evidence type="ECO:0000256" key="7">
    <source>
        <dbReference type="ARBA" id="ARBA00022989"/>
    </source>
</evidence>
<comment type="subcellular location">
    <subcellularLocation>
        <location evidence="2">Membrane</location>
        <topology evidence="2">Single-pass membrane protein</topology>
    </subcellularLocation>
</comment>
<keyword evidence="6 12" id="KW-0479">Metal-binding</keyword>
<dbReference type="PANTHER" id="PTHR24298:SF800">
    <property type="entry name" value="CYTOCHROME P450 89A2-RELATED"/>
    <property type="match status" value="1"/>
</dbReference>
<dbReference type="GO" id="GO:0016709">
    <property type="term" value="F:oxidoreductase activity, acting on paired donors, with incorporation or reduction of molecular oxygen, NAD(P)H as one donor, and incorporation of one atom of oxygen"/>
    <property type="evidence" value="ECO:0007669"/>
    <property type="project" value="TreeGrafter"/>
</dbReference>
<dbReference type="KEGG" id="sind:105167189"/>
<gene>
    <name evidence="16" type="primary">LOC105167189</name>
</gene>
<evidence type="ECO:0000313" key="16">
    <source>
        <dbReference type="RefSeq" id="XP_011085115.1"/>
    </source>
</evidence>
<organism evidence="15 16">
    <name type="scientific">Sesamum indicum</name>
    <name type="common">Oriental sesame</name>
    <name type="synonym">Sesamum orientale</name>
    <dbReference type="NCBI Taxonomy" id="4182"/>
    <lineage>
        <taxon>Eukaryota</taxon>
        <taxon>Viridiplantae</taxon>
        <taxon>Streptophyta</taxon>
        <taxon>Embryophyta</taxon>
        <taxon>Tracheophyta</taxon>
        <taxon>Spermatophyta</taxon>
        <taxon>Magnoliopsida</taxon>
        <taxon>eudicotyledons</taxon>
        <taxon>Gunneridae</taxon>
        <taxon>Pentapetalae</taxon>
        <taxon>asterids</taxon>
        <taxon>lamiids</taxon>
        <taxon>Lamiales</taxon>
        <taxon>Pedaliaceae</taxon>
        <taxon>Sesamum</taxon>
    </lineage>
</organism>
<protein>
    <submittedName>
        <fullName evidence="16">Cytochrome P450 89A2</fullName>
    </submittedName>
</protein>
<accession>A0A6I9TIV2</accession>
<dbReference type="RefSeq" id="XP_011085115.1">
    <property type="nucleotide sequence ID" value="XM_011086813.2"/>
</dbReference>
<keyword evidence="4 12" id="KW-0349">Heme</keyword>
<dbReference type="GO" id="GO:0016020">
    <property type="term" value="C:membrane"/>
    <property type="evidence" value="ECO:0007669"/>
    <property type="project" value="UniProtKB-SubCell"/>
</dbReference>
<dbReference type="Proteomes" id="UP000504604">
    <property type="component" value="Linkage group LG7"/>
</dbReference>
<dbReference type="FunCoup" id="A0A6I9TIV2">
    <property type="interactions" value="157"/>
</dbReference>
<comment type="cofactor">
    <cofactor evidence="1 12">
        <name>heme</name>
        <dbReference type="ChEBI" id="CHEBI:30413"/>
    </cofactor>
</comment>
<feature type="binding site" description="axial binding residue" evidence="12">
    <location>
        <position position="470"/>
    </location>
    <ligand>
        <name>heme</name>
        <dbReference type="ChEBI" id="CHEBI:30413"/>
    </ligand>
    <ligandPart>
        <name>Fe</name>
        <dbReference type="ChEBI" id="CHEBI:18248"/>
    </ligandPart>
</feature>
<evidence type="ECO:0000256" key="5">
    <source>
        <dbReference type="ARBA" id="ARBA00022692"/>
    </source>
</evidence>
<evidence type="ECO:0000256" key="6">
    <source>
        <dbReference type="ARBA" id="ARBA00022723"/>
    </source>
</evidence>
<evidence type="ECO:0000256" key="14">
    <source>
        <dbReference type="SAM" id="Phobius"/>
    </source>
</evidence>
<evidence type="ECO:0000256" key="9">
    <source>
        <dbReference type="ARBA" id="ARBA00023004"/>
    </source>
</evidence>
<dbReference type="SUPFAM" id="SSF48264">
    <property type="entry name" value="Cytochrome P450"/>
    <property type="match status" value="1"/>
</dbReference>
<evidence type="ECO:0000256" key="4">
    <source>
        <dbReference type="ARBA" id="ARBA00022617"/>
    </source>
</evidence>
<reference evidence="16" key="1">
    <citation type="submission" date="2025-08" db="UniProtKB">
        <authorList>
            <consortium name="RefSeq"/>
        </authorList>
    </citation>
    <scope>IDENTIFICATION</scope>
</reference>
<evidence type="ECO:0000256" key="3">
    <source>
        <dbReference type="ARBA" id="ARBA00010617"/>
    </source>
</evidence>
<dbReference type="CDD" id="cd11075">
    <property type="entry name" value="CYP77_89"/>
    <property type="match status" value="1"/>
</dbReference>
<evidence type="ECO:0000256" key="11">
    <source>
        <dbReference type="ARBA" id="ARBA00023136"/>
    </source>
</evidence>
<dbReference type="GeneID" id="105167189"/>
<dbReference type="OrthoDB" id="1055148at2759"/>
<evidence type="ECO:0000256" key="10">
    <source>
        <dbReference type="ARBA" id="ARBA00023033"/>
    </source>
</evidence>
<name>A0A6I9TIV2_SESIN</name>
<evidence type="ECO:0000256" key="8">
    <source>
        <dbReference type="ARBA" id="ARBA00023002"/>
    </source>
</evidence>
<keyword evidence="8 13" id="KW-0560">Oxidoreductase</keyword>
<evidence type="ECO:0000256" key="12">
    <source>
        <dbReference type="PIRSR" id="PIRSR602401-1"/>
    </source>
</evidence>
<proteinExistence type="inferred from homology"/>
<dbReference type="InterPro" id="IPR002401">
    <property type="entry name" value="Cyt_P450_E_grp-I"/>
</dbReference>
<evidence type="ECO:0000313" key="15">
    <source>
        <dbReference type="Proteomes" id="UP000504604"/>
    </source>
</evidence>
<dbReference type="FunFam" id="1.10.630.10:FF:000012">
    <property type="entry name" value="Cytochrome P450 family protein"/>
    <property type="match status" value="1"/>
</dbReference>
<dbReference type="PANTHER" id="PTHR24298">
    <property type="entry name" value="FLAVONOID 3'-MONOOXYGENASE-RELATED"/>
    <property type="match status" value="1"/>
</dbReference>
<feature type="transmembrane region" description="Helical" evidence="14">
    <location>
        <begin position="6"/>
        <end position="28"/>
    </location>
</feature>
<dbReference type="InterPro" id="IPR051103">
    <property type="entry name" value="Plant_metabolite_P450s"/>
</dbReference>
<dbReference type="PRINTS" id="PR00385">
    <property type="entry name" value="P450"/>
</dbReference>
<comment type="similarity">
    <text evidence="3 13">Belongs to the cytochrome P450 family.</text>
</comment>
<dbReference type="PRINTS" id="PR00463">
    <property type="entry name" value="EP450I"/>
</dbReference>
<evidence type="ECO:0000256" key="1">
    <source>
        <dbReference type="ARBA" id="ARBA00001971"/>
    </source>
</evidence>
<dbReference type="PROSITE" id="PS00086">
    <property type="entry name" value="CYTOCHROME_P450"/>
    <property type="match status" value="1"/>
</dbReference>
<dbReference type="AlphaFoldDB" id="A0A6I9TIV2"/>
<dbReference type="GO" id="GO:0020037">
    <property type="term" value="F:heme binding"/>
    <property type="evidence" value="ECO:0007669"/>
    <property type="project" value="InterPro"/>
</dbReference>
<keyword evidence="11 14" id="KW-0472">Membrane</keyword>
<dbReference type="InParanoid" id="A0A6I9TIV2"/>
<keyword evidence="15" id="KW-1185">Reference proteome</keyword>
<dbReference type="GO" id="GO:0005506">
    <property type="term" value="F:iron ion binding"/>
    <property type="evidence" value="ECO:0007669"/>
    <property type="project" value="InterPro"/>
</dbReference>
<sequence length="525" mass="61163">MDAWFIIIVSLCISAIVKFIFSLFPAWINSKKQLPPGPLSLPLIGNLIWLRKPISDLEFILRRLKPRYGPLITLRIAHRSFIFIGSHSLAHHALVHNGAIFSDRPAPPPTSKILNRSPKAISSSTYGPTWRLLRRNLTYEILHPSRVRAYSSARRWVLSLLIHRLRDTAQLESSVRLIDHFQYAMFCLLVLMCFGDKLQENQIKEIEAVQRRLLLGFRRFNVLNFWPRLGKILFRKRWKELIQLRQAQDKVFIPLVRSRLQVKRTRNINKDKVEQEQEDEAVAYVDTLADLQLPEENRKLLEEEIVSLCGEFLTAGTDTTSTALQWIMANLVKHPHFQDNLYQEIFSVVGRPPRVTSDREEWVQHVVEEEDLQKMPYLKAVVLEALRRHPPGHFVLPHKVTQDVELDGYIIPKNALVNFMVADMGWDPKVWEDPMEFKPERFLDSSEDGFDITGNREIKMMPFGAGRRICPGYALALLHLEYFVANLIWYFRWTPLEGDEIDLSEKQEFTTVMKNPLRACISPRM</sequence>
<dbReference type="InterPro" id="IPR036396">
    <property type="entry name" value="Cyt_P450_sf"/>
</dbReference>
<dbReference type="InterPro" id="IPR017972">
    <property type="entry name" value="Cyt_P450_CS"/>
</dbReference>
<dbReference type="Pfam" id="PF00067">
    <property type="entry name" value="p450"/>
    <property type="match status" value="1"/>
</dbReference>
<keyword evidence="9 12" id="KW-0408">Iron</keyword>
<keyword evidence="10 13" id="KW-0503">Monooxygenase</keyword>
<evidence type="ECO:0000256" key="2">
    <source>
        <dbReference type="ARBA" id="ARBA00004167"/>
    </source>
</evidence>
<keyword evidence="5 14" id="KW-0812">Transmembrane</keyword>
<dbReference type="Gene3D" id="1.10.630.10">
    <property type="entry name" value="Cytochrome P450"/>
    <property type="match status" value="1"/>
</dbReference>
<dbReference type="Gramene" id="SIN_1008601.t">
    <property type="protein sequence ID" value="SIN_1008601.t.cds1"/>
    <property type="gene ID" value="SIN_1008601"/>
</dbReference>
<evidence type="ECO:0000256" key="13">
    <source>
        <dbReference type="RuleBase" id="RU000461"/>
    </source>
</evidence>
<dbReference type="InterPro" id="IPR001128">
    <property type="entry name" value="Cyt_P450"/>
</dbReference>